<organism evidence="2 3">
    <name type="scientific">Clavibacter michiganensis subsp. michiganensis</name>
    <dbReference type="NCBI Taxonomy" id="33013"/>
    <lineage>
        <taxon>Bacteria</taxon>
        <taxon>Bacillati</taxon>
        <taxon>Actinomycetota</taxon>
        <taxon>Actinomycetes</taxon>
        <taxon>Micrococcales</taxon>
        <taxon>Microbacteriaceae</taxon>
        <taxon>Clavibacter</taxon>
    </lineage>
</organism>
<dbReference type="AlphaFoldDB" id="A0A251XL92"/>
<evidence type="ECO:0000313" key="3">
    <source>
        <dbReference type="Proteomes" id="UP000195062"/>
    </source>
</evidence>
<name>A0A251XL92_CLAMM</name>
<dbReference type="Proteomes" id="UP000195062">
    <property type="component" value="Unassembled WGS sequence"/>
</dbReference>
<dbReference type="EMBL" id="MDHH01000001">
    <property type="protein sequence ID" value="OUE03973.1"/>
    <property type="molecule type" value="Genomic_DNA"/>
</dbReference>
<evidence type="ECO:0000313" key="2">
    <source>
        <dbReference type="EMBL" id="OUE03973.1"/>
    </source>
</evidence>
<comment type="caution">
    <text evidence="2">The sequence shown here is derived from an EMBL/GenBank/DDBJ whole genome shotgun (WGS) entry which is preliminary data.</text>
</comment>
<evidence type="ECO:0000256" key="1">
    <source>
        <dbReference type="SAM" id="MobiDB-lite"/>
    </source>
</evidence>
<sequence length="36" mass="3687">MSSRTLNGIGIGRGSAVGPVIRMPDPLPEPADTRAP</sequence>
<feature type="region of interest" description="Disordered" evidence="1">
    <location>
        <begin position="1"/>
        <end position="36"/>
    </location>
</feature>
<gene>
    <name evidence="2" type="ORF">CMMCAS07_03430</name>
</gene>
<keyword evidence="3" id="KW-1185">Reference proteome</keyword>
<accession>A0A251XL92</accession>
<protein>
    <submittedName>
        <fullName evidence="2">Uncharacterized protein</fullName>
    </submittedName>
</protein>
<proteinExistence type="predicted"/>
<reference evidence="2 3" key="1">
    <citation type="submission" date="2016-08" db="EMBL/GenBank/DDBJ databases">
        <title>Genome sequence of Clavibacter michiganensis subsp. michiganensis strain CASJ007.</title>
        <authorList>
            <person name="Thapa S.P."/>
            <person name="Coaker G."/>
        </authorList>
    </citation>
    <scope>NUCLEOTIDE SEQUENCE [LARGE SCALE GENOMIC DNA]</scope>
    <source>
        <strain evidence="2">CASJ007</strain>
    </source>
</reference>